<gene>
    <name evidence="8 10" type="primary">fusA</name>
    <name evidence="10" type="ORF">A33U_0194</name>
</gene>
<evidence type="ECO:0000256" key="8">
    <source>
        <dbReference type="HAMAP-Rule" id="MF_00054"/>
    </source>
</evidence>
<dbReference type="RefSeq" id="WP_014886942.1">
    <property type="nucleotide sequence ID" value="NC_018414.1"/>
</dbReference>
<comment type="similarity">
    <text evidence="1 8">Belongs to the TRAFAC class translation factor GTPase superfamily. Classic translation factor GTPase family. EF-G/EF-2 subfamily.</text>
</comment>
<keyword evidence="4 8" id="KW-0251">Elongation factor</keyword>
<dbReference type="Pfam" id="PF14492">
    <property type="entry name" value="EFG_III"/>
    <property type="match status" value="1"/>
</dbReference>
<dbReference type="GO" id="GO:0005737">
    <property type="term" value="C:cytoplasm"/>
    <property type="evidence" value="ECO:0007669"/>
    <property type="project" value="UniProtKB-SubCell"/>
</dbReference>
<organism evidence="10 11">
    <name type="scientific">Candidatus Carsonella ruddii CE isolate Thao2000</name>
    <dbReference type="NCBI Taxonomy" id="1202536"/>
    <lineage>
        <taxon>Bacteria</taxon>
        <taxon>Pseudomonadati</taxon>
        <taxon>Pseudomonadota</taxon>
        <taxon>Gammaproteobacteria</taxon>
        <taxon>Oceanospirillales</taxon>
        <taxon>Halomonadaceae</taxon>
        <taxon>Zymobacter group</taxon>
        <taxon>Candidatus Carsonella</taxon>
    </lineage>
</organism>
<evidence type="ECO:0000259" key="9">
    <source>
        <dbReference type="PROSITE" id="PS51722"/>
    </source>
</evidence>
<dbReference type="GO" id="GO:0097216">
    <property type="term" value="F:guanosine tetraphosphate binding"/>
    <property type="evidence" value="ECO:0007669"/>
    <property type="project" value="UniProtKB-ARBA"/>
</dbReference>
<dbReference type="PANTHER" id="PTHR43261:SF1">
    <property type="entry name" value="RIBOSOME-RELEASING FACTOR 2, MITOCHONDRIAL"/>
    <property type="match status" value="1"/>
</dbReference>
<dbReference type="Gene3D" id="2.40.30.10">
    <property type="entry name" value="Translation factors"/>
    <property type="match status" value="1"/>
</dbReference>
<comment type="function">
    <text evidence="7 8">Catalyzes the GTP-dependent ribosomal translocation step during translation elongation. During this step, the ribosome changes from the pre-translocational (PRE) to the post-translocational (POST) state as the newly formed A-site-bound peptidyl-tRNA and P-site-bound deacylated tRNA move to the P and E sites, respectively. Catalyzes the coordinated movement of the two tRNA molecules, the mRNA and conformational changes in the ribosome.</text>
</comment>
<dbReference type="InterPro" id="IPR035647">
    <property type="entry name" value="EFG_III/V"/>
</dbReference>
<dbReference type="FunFam" id="3.30.70.870:FF:000002">
    <property type="entry name" value="Translation elongation factor 2"/>
    <property type="match status" value="1"/>
</dbReference>
<dbReference type="NCBIfam" id="NF009381">
    <property type="entry name" value="PRK12740.1-5"/>
    <property type="match status" value="1"/>
</dbReference>
<dbReference type="Gene3D" id="3.40.50.300">
    <property type="entry name" value="P-loop containing nucleotide triphosphate hydrolases"/>
    <property type="match status" value="1"/>
</dbReference>
<keyword evidence="6 8" id="KW-0342">GTP-binding</keyword>
<dbReference type="SUPFAM" id="SSF54980">
    <property type="entry name" value="EF-G C-terminal domain-like"/>
    <property type="match status" value="2"/>
</dbReference>
<feature type="binding site" evidence="8">
    <location>
        <begin position="14"/>
        <end position="21"/>
    </location>
    <ligand>
        <name>GTP</name>
        <dbReference type="ChEBI" id="CHEBI:37565"/>
    </ligand>
</feature>
<evidence type="ECO:0000313" key="10">
    <source>
        <dbReference type="EMBL" id="AFP83641.1"/>
    </source>
</evidence>
<dbReference type="InterPro" id="IPR009022">
    <property type="entry name" value="EFG_III"/>
</dbReference>
<dbReference type="Pfam" id="PF22042">
    <property type="entry name" value="EF-G_D2"/>
    <property type="match status" value="1"/>
</dbReference>
<dbReference type="Pfam" id="PF00679">
    <property type="entry name" value="EFG_C"/>
    <property type="match status" value="1"/>
</dbReference>
<dbReference type="SMART" id="SM00838">
    <property type="entry name" value="EFG_C"/>
    <property type="match status" value="1"/>
</dbReference>
<dbReference type="InterPro" id="IPR009000">
    <property type="entry name" value="Transl_B-barrel_sf"/>
</dbReference>
<evidence type="ECO:0000256" key="6">
    <source>
        <dbReference type="ARBA" id="ARBA00023134"/>
    </source>
</evidence>
<dbReference type="Proteomes" id="UP000003932">
    <property type="component" value="Chromosome"/>
</dbReference>
<dbReference type="InterPro" id="IPR035649">
    <property type="entry name" value="EFG_V"/>
</dbReference>
<dbReference type="InterPro" id="IPR004540">
    <property type="entry name" value="Transl_elong_EFG/EF2"/>
</dbReference>
<protein>
    <recommendedName>
        <fullName evidence="2 8">Elongation factor G</fullName>
        <shortName evidence="8">EF-G</shortName>
    </recommendedName>
</protein>
<dbReference type="CDD" id="cd01434">
    <property type="entry name" value="EFG_mtEFG1_IV"/>
    <property type="match status" value="1"/>
</dbReference>
<dbReference type="InterPro" id="IPR014721">
    <property type="entry name" value="Ribsml_uS5_D2-typ_fold_subgr"/>
</dbReference>
<dbReference type="HOGENOM" id="CLU_002794_4_1_6"/>
<dbReference type="PROSITE" id="PS51722">
    <property type="entry name" value="G_TR_2"/>
    <property type="match status" value="1"/>
</dbReference>
<dbReference type="InterPro" id="IPR005225">
    <property type="entry name" value="Small_GTP-bd"/>
</dbReference>
<dbReference type="PRINTS" id="PR00315">
    <property type="entry name" value="ELONGATNFCT"/>
</dbReference>
<dbReference type="Pfam" id="PF00009">
    <property type="entry name" value="GTP_EFTU"/>
    <property type="match status" value="1"/>
</dbReference>
<dbReference type="Gene3D" id="3.30.70.240">
    <property type="match status" value="1"/>
</dbReference>
<evidence type="ECO:0000256" key="7">
    <source>
        <dbReference type="ARBA" id="ARBA00024731"/>
    </source>
</evidence>
<dbReference type="OrthoDB" id="9801472at2"/>
<dbReference type="GO" id="GO:0032790">
    <property type="term" value="P:ribosome disassembly"/>
    <property type="evidence" value="ECO:0007669"/>
    <property type="project" value="TreeGrafter"/>
</dbReference>
<dbReference type="NCBIfam" id="TIGR00231">
    <property type="entry name" value="small_GTP"/>
    <property type="match status" value="1"/>
</dbReference>
<feature type="domain" description="Tr-type G" evidence="9">
    <location>
        <begin position="5"/>
        <end position="279"/>
    </location>
</feature>
<dbReference type="Gene3D" id="3.30.70.870">
    <property type="entry name" value="Elongation Factor G (Translational Gtpase), domain 3"/>
    <property type="match status" value="1"/>
</dbReference>
<dbReference type="FunFam" id="3.40.50.300:FF:000029">
    <property type="entry name" value="Elongation factor G"/>
    <property type="match status" value="1"/>
</dbReference>
<keyword evidence="5 8" id="KW-0648">Protein biosynthesis</keyword>
<evidence type="ECO:0000256" key="4">
    <source>
        <dbReference type="ARBA" id="ARBA00022768"/>
    </source>
</evidence>
<evidence type="ECO:0000256" key="5">
    <source>
        <dbReference type="ARBA" id="ARBA00022917"/>
    </source>
</evidence>
<dbReference type="SUPFAM" id="SSF52540">
    <property type="entry name" value="P-loop containing nucleoside triphosphate hydrolases"/>
    <property type="match status" value="1"/>
</dbReference>
<dbReference type="SUPFAM" id="SSF50447">
    <property type="entry name" value="Translation proteins"/>
    <property type="match status" value="1"/>
</dbReference>
<evidence type="ECO:0000313" key="11">
    <source>
        <dbReference type="Proteomes" id="UP000003932"/>
    </source>
</evidence>
<feature type="binding site" evidence="8">
    <location>
        <begin position="136"/>
        <end position="139"/>
    </location>
    <ligand>
        <name>GTP</name>
        <dbReference type="ChEBI" id="CHEBI:37565"/>
    </ligand>
</feature>
<dbReference type="InterPro" id="IPR047872">
    <property type="entry name" value="EFG_IV"/>
</dbReference>
<evidence type="ECO:0000256" key="2">
    <source>
        <dbReference type="ARBA" id="ARBA00017872"/>
    </source>
</evidence>
<dbReference type="CDD" id="cd04088">
    <property type="entry name" value="EFG_mtEFG_II"/>
    <property type="match status" value="1"/>
</dbReference>
<sequence length="679" mass="77908">MKEILLIRNIGIIAHVDAGKTTTTERILFYSGYSHKIGEVHDGNTVTDWMKQEQERGITITSASVTIFWKTKYYHSKINIIDTPGHVDFTIEVERSLRVLDGAVIVICASSGIQSQTETVWNQSQKYNIPKIIFINKMDRIGAKFFEIIEDVKIKFNCILLILQINVGIEDNFKGVIDLIEYKFNYWEDNILIKKDIPKDYINLSLQYKEKMFEILSEYDEFFFEKYVLNKITINDIIISIRKLVIKNILIPVICGTSLKNKGIEFLLNYIVDFFPSPVDIGIKNFFNKEYKVCKKSKFLSLLFKILNDDHLGILSYIRIYSGIIKVGDIIYNSSKKIKEKVFRILRMFANSKKDINEAIAGDIVVIVGLKESFTGDTLCNINENILLEKIKIPLPVISISIEPFYKKDQEKLILSLKKLCKEDPSINLSTNNHFSEMIISGMGELHLEIVVDRINKEFNIPTKISKPQVFYKESIKKTIIQEGKYIKQSGGRGQYGHVVLKIEPINNDNDDIIFIKEIIGGSIPKEYFQPIEKGIYEQLKTGIILGSPLTKIKITLLDGSFHAVDSSEYAFKNAAIIALKEALKKANSYVLEPIMKVEISTPDNYLGNIVGDINKKRGNIVNINDFKNFKVIFCTIPLNELFGYSTELRSITKGKGNYNMEFFNYCEIPFYILEKIKK</sequence>
<dbReference type="Pfam" id="PF03764">
    <property type="entry name" value="EFG_IV"/>
    <property type="match status" value="1"/>
</dbReference>
<dbReference type="PATRIC" id="fig|1202536.3.peg.166"/>
<dbReference type="HAMAP" id="MF_00054_B">
    <property type="entry name" value="EF_G_EF_2_B"/>
    <property type="match status" value="1"/>
</dbReference>
<accession>J7GW50</accession>
<dbReference type="Gene3D" id="3.30.230.10">
    <property type="match status" value="1"/>
</dbReference>
<dbReference type="CDD" id="cd01886">
    <property type="entry name" value="EF-G"/>
    <property type="match status" value="1"/>
</dbReference>
<dbReference type="GO" id="GO:0003924">
    <property type="term" value="F:GTPase activity"/>
    <property type="evidence" value="ECO:0007669"/>
    <property type="project" value="InterPro"/>
</dbReference>
<dbReference type="InterPro" id="IPR005517">
    <property type="entry name" value="Transl_elong_EFG/EF2_IV"/>
</dbReference>
<dbReference type="AlphaFoldDB" id="J7GW50"/>
<dbReference type="NCBIfam" id="TIGR00484">
    <property type="entry name" value="EF-G"/>
    <property type="match status" value="1"/>
</dbReference>
<dbReference type="PROSITE" id="PS00301">
    <property type="entry name" value="G_TR_1"/>
    <property type="match status" value="1"/>
</dbReference>
<dbReference type="SMART" id="SM00889">
    <property type="entry name" value="EFG_IV"/>
    <property type="match status" value="1"/>
</dbReference>
<dbReference type="InterPro" id="IPR000640">
    <property type="entry name" value="EFG_V-like"/>
</dbReference>
<dbReference type="EMBL" id="CP003541">
    <property type="protein sequence ID" value="AFP83641.1"/>
    <property type="molecule type" value="Genomic_DNA"/>
</dbReference>
<dbReference type="InterPro" id="IPR041095">
    <property type="entry name" value="EFG_II"/>
</dbReference>
<reference evidence="10 11" key="1">
    <citation type="journal article" date="2012" name="Mol. Biol. Evol.">
        <title>Genome reduction and co-evolution between the primary and secondary bacterial symbionts of psyllids.</title>
        <authorList>
            <person name="Sloan D.B."/>
            <person name="Moran N.A."/>
        </authorList>
    </citation>
    <scope>NUCLEOTIDE SEQUENCE [LARGE SCALE GENOMIC DNA]</scope>
    <source>
        <strain evidence="10 11">CE</strain>
    </source>
</reference>
<dbReference type="InterPro" id="IPR053905">
    <property type="entry name" value="EF-G-like_DII"/>
</dbReference>
<dbReference type="InterPro" id="IPR031157">
    <property type="entry name" value="G_TR_CS"/>
</dbReference>
<evidence type="ECO:0000256" key="3">
    <source>
        <dbReference type="ARBA" id="ARBA00022741"/>
    </source>
</evidence>
<dbReference type="CDD" id="cd03713">
    <property type="entry name" value="EFG_mtEFG_C"/>
    <property type="match status" value="1"/>
</dbReference>
<keyword evidence="3 8" id="KW-0547">Nucleotide-binding</keyword>
<comment type="subcellular location">
    <subcellularLocation>
        <location evidence="8">Cytoplasm</location>
    </subcellularLocation>
</comment>
<dbReference type="STRING" id="1202536.A33U_0194"/>
<dbReference type="GO" id="GO:0005525">
    <property type="term" value="F:GTP binding"/>
    <property type="evidence" value="ECO:0007669"/>
    <property type="project" value="UniProtKB-UniRule"/>
</dbReference>
<evidence type="ECO:0000256" key="1">
    <source>
        <dbReference type="ARBA" id="ARBA00005870"/>
    </source>
</evidence>
<dbReference type="PANTHER" id="PTHR43261">
    <property type="entry name" value="TRANSLATION ELONGATION FACTOR G-RELATED"/>
    <property type="match status" value="1"/>
</dbReference>
<feature type="binding site" evidence="8">
    <location>
        <begin position="82"/>
        <end position="86"/>
    </location>
    <ligand>
        <name>GTP</name>
        <dbReference type="ChEBI" id="CHEBI:37565"/>
    </ligand>
</feature>
<dbReference type="CDD" id="cd16262">
    <property type="entry name" value="EFG_III"/>
    <property type="match status" value="1"/>
</dbReference>
<dbReference type="FunFam" id="3.30.230.10:FF:000003">
    <property type="entry name" value="Elongation factor G"/>
    <property type="match status" value="1"/>
</dbReference>
<keyword evidence="8" id="KW-0963">Cytoplasm</keyword>
<dbReference type="InterPro" id="IPR020568">
    <property type="entry name" value="Ribosomal_Su5_D2-typ_SF"/>
</dbReference>
<dbReference type="GO" id="GO:0003746">
    <property type="term" value="F:translation elongation factor activity"/>
    <property type="evidence" value="ECO:0007669"/>
    <property type="project" value="UniProtKB-UniRule"/>
</dbReference>
<dbReference type="SUPFAM" id="SSF54211">
    <property type="entry name" value="Ribosomal protein S5 domain 2-like"/>
    <property type="match status" value="1"/>
</dbReference>
<dbReference type="KEGG" id="cru:A33U_0194"/>
<name>J7GW50_CARRU</name>
<dbReference type="FunFam" id="3.30.70.240:FF:000001">
    <property type="entry name" value="Elongation factor G"/>
    <property type="match status" value="1"/>
</dbReference>
<proteinExistence type="inferred from homology"/>
<dbReference type="InterPro" id="IPR000795">
    <property type="entry name" value="T_Tr_GTP-bd_dom"/>
</dbReference>
<dbReference type="InterPro" id="IPR027417">
    <property type="entry name" value="P-loop_NTPase"/>
</dbReference>